<evidence type="ECO:0000256" key="1">
    <source>
        <dbReference type="ARBA" id="ARBA00004651"/>
    </source>
</evidence>
<accession>Q8FUF3</accession>
<keyword evidence="3 6" id="KW-0812">Transmembrane</keyword>
<dbReference type="HOGENOM" id="CLU_760141_0_0_11"/>
<evidence type="ECO:0008006" key="9">
    <source>
        <dbReference type="Google" id="ProtNLM"/>
    </source>
</evidence>
<sequence>MAVMNTAVNRLTTPFTERWRRPEFRISMVQTVKIVFATTLAWWVSVNLLQTSLPFLAPWTALLTIQATAYRTLSRGVQSTIASVLGIVVTFLVGQFLGVTLWTYALAILIGMLIARIRWIREEGITVATTAIFLLSDGFTDESRNFDERMLEIIVGVLIGVLVNMLVMPPLRDRQAANYLDNVARRMGEVLENMGEEISSSWDTECVEGWIREIESVDAELDSAWSTVKFARESRRANPRHRILRKRRHVPVPVESPDWEELVQDARDGLAHLRTITHILHAATYEEGAWDTRFREQWSTIARDTGRAISDPGINTNSAQLQDRLDDLAHQMSDDEDLPRKLWPVYGSLITTLRYIVSLVDEVRVARREEILQ</sequence>
<proteinExistence type="predicted"/>
<evidence type="ECO:0000256" key="3">
    <source>
        <dbReference type="ARBA" id="ARBA00022692"/>
    </source>
</evidence>
<evidence type="ECO:0000256" key="4">
    <source>
        <dbReference type="ARBA" id="ARBA00022989"/>
    </source>
</evidence>
<keyword evidence="2" id="KW-1003">Cell membrane</keyword>
<comment type="subcellular location">
    <subcellularLocation>
        <location evidence="1">Cell membrane</location>
        <topology evidence="1">Multi-pass membrane protein</topology>
    </subcellularLocation>
</comment>
<dbReference type="Proteomes" id="UP000001409">
    <property type="component" value="Chromosome"/>
</dbReference>
<evidence type="ECO:0000256" key="5">
    <source>
        <dbReference type="ARBA" id="ARBA00023136"/>
    </source>
</evidence>
<keyword evidence="5 6" id="KW-0472">Membrane</keyword>
<evidence type="ECO:0000313" key="8">
    <source>
        <dbReference type="Proteomes" id="UP000001409"/>
    </source>
</evidence>
<evidence type="ECO:0000256" key="6">
    <source>
        <dbReference type="SAM" id="Phobius"/>
    </source>
</evidence>
<evidence type="ECO:0000313" key="7">
    <source>
        <dbReference type="EMBL" id="BAC16877.1"/>
    </source>
</evidence>
<dbReference type="GO" id="GO:0005886">
    <property type="term" value="C:plasma membrane"/>
    <property type="evidence" value="ECO:0007669"/>
    <property type="project" value="UniProtKB-SubCell"/>
</dbReference>
<protein>
    <recommendedName>
        <fullName evidence="9">Aromatic acid exporter family member 1</fullName>
    </recommendedName>
</protein>
<feature type="transmembrane region" description="Helical" evidence="6">
    <location>
        <begin position="150"/>
        <end position="167"/>
    </location>
</feature>
<dbReference type="AlphaFoldDB" id="Q8FUF3"/>
<reference evidence="7 8" key="1">
    <citation type="journal article" date="2003" name="Genome Res.">
        <title>Comparative complete genome sequence analysis of the amino acid replacements responsible for the thermostability of Corynebacterium efficiens.</title>
        <authorList>
            <person name="Nishio Y."/>
            <person name="Nakamura Y."/>
            <person name="Kawarabayasi Y."/>
            <person name="Usuda Y."/>
            <person name="Kimura E."/>
            <person name="Sugimoto S."/>
            <person name="Matsui K."/>
            <person name="Yamagishi A."/>
            <person name="Kikuchi H."/>
            <person name="Ikeo K."/>
            <person name="Gojobori T."/>
        </authorList>
    </citation>
    <scope>NUCLEOTIDE SEQUENCE [LARGE SCALE GENOMIC DNA]</scope>
    <source>
        <strain evidence="8">DSM 44549 / YS-314 / AJ 12310 / JCM 11189 / NBRC 100395</strain>
    </source>
</reference>
<dbReference type="STRING" id="196164.gene:10740457"/>
<feature type="transmembrane region" description="Helical" evidence="6">
    <location>
        <begin position="85"/>
        <end position="114"/>
    </location>
</feature>
<keyword evidence="4 6" id="KW-1133">Transmembrane helix</keyword>
<dbReference type="InterPro" id="IPR010343">
    <property type="entry name" value="ArAE_1"/>
</dbReference>
<dbReference type="EMBL" id="BA000035">
    <property type="protein sequence ID" value="BAC16877.1"/>
    <property type="molecule type" value="Genomic_DNA"/>
</dbReference>
<organism evidence="7 8">
    <name type="scientific">Corynebacterium efficiens (strain DSM 44549 / YS-314 / AJ 12310 / JCM 11189 / NBRC 100395)</name>
    <dbReference type="NCBI Taxonomy" id="196164"/>
    <lineage>
        <taxon>Bacteria</taxon>
        <taxon>Bacillati</taxon>
        <taxon>Actinomycetota</taxon>
        <taxon>Actinomycetes</taxon>
        <taxon>Mycobacteriales</taxon>
        <taxon>Corynebacteriaceae</taxon>
        <taxon>Corynebacterium</taxon>
    </lineage>
</organism>
<keyword evidence="8" id="KW-1185">Reference proteome</keyword>
<dbReference type="Pfam" id="PF06081">
    <property type="entry name" value="ArAE_1"/>
    <property type="match status" value="1"/>
</dbReference>
<feature type="transmembrane region" description="Helical" evidence="6">
    <location>
        <begin position="26"/>
        <end position="44"/>
    </location>
</feature>
<dbReference type="eggNOG" id="COG4129">
    <property type="taxonomic scope" value="Bacteria"/>
</dbReference>
<dbReference type="KEGG" id="cef:CE0067"/>
<name>Q8FUF3_COREF</name>
<evidence type="ECO:0000256" key="2">
    <source>
        <dbReference type="ARBA" id="ARBA00022475"/>
    </source>
</evidence>